<evidence type="ECO:0000256" key="1">
    <source>
        <dbReference type="SAM" id="MobiDB-lite"/>
    </source>
</evidence>
<evidence type="ECO:0000313" key="3">
    <source>
        <dbReference type="EMBL" id="KAJ6648200.1"/>
    </source>
</evidence>
<proteinExistence type="predicted"/>
<organism evidence="3 4">
    <name type="scientific">Pseudolycoriella hygida</name>
    <dbReference type="NCBI Taxonomy" id="35572"/>
    <lineage>
        <taxon>Eukaryota</taxon>
        <taxon>Metazoa</taxon>
        <taxon>Ecdysozoa</taxon>
        <taxon>Arthropoda</taxon>
        <taxon>Hexapoda</taxon>
        <taxon>Insecta</taxon>
        <taxon>Pterygota</taxon>
        <taxon>Neoptera</taxon>
        <taxon>Endopterygota</taxon>
        <taxon>Diptera</taxon>
        <taxon>Nematocera</taxon>
        <taxon>Sciaroidea</taxon>
        <taxon>Sciaridae</taxon>
        <taxon>Pseudolycoriella</taxon>
    </lineage>
</organism>
<feature type="signal peptide" evidence="2">
    <location>
        <begin position="1"/>
        <end position="19"/>
    </location>
</feature>
<reference evidence="3" key="1">
    <citation type="submission" date="2022-07" db="EMBL/GenBank/DDBJ databases">
        <authorList>
            <person name="Trinca V."/>
            <person name="Uliana J.V.C."/>
            <person name="Torres T.T."/>
            <person name="Ward R.J."/>
            <person name="Monesi N."/>
        </authorList>
    </citation>
    <scope>NUCLEOTIDE SEQUENCE</scope>
    <source>
        <strain evidence="3">HSMRA1968</strain>
        <tissue evidence="3">Whole embryos</tissue>
    </source>
</reference>
<feature type="region of interest" description="Disordered" evidence="1">
    <location>
        <begin position="59"/>
        <end position="116"/>
    </location>
</feature>
<dbReference type="AlphaFoldDB" id="A0A9Q0S9D1"/>
<dbReference type="EMBL" id="WJQU01000001">
    <property type="protein sequence ID" value="KAJ6648200.1"/>
    <property type="molecule type" value="Genomic_DNA"/>
</dbReference>
<feature type="chain" id="PRO_5040198685" evidence="2">
    <location>
        <begin position="20"/>
        <end position="116"/>
    </location>
</feature>
<gene>
    <name evidence="3" type="ORF">Bhyg_03427</name>
</gene>
<sequence length="116" mass="12915">MKFRVAVGVLCAAIAVTNGAVVHSRHMYKREVVSTENAGFNFNPTPTYATKIFDHEPRTNIDSSATKSTESKEFSVYPTPDDETHTIFNHKGRTTTRAPGNRTSEEIENPLLNCSR</sequence>
<evidence type="ECO:0000313" key="4">
    <source>
        <dbReference type="Proteomes" id="UP001151699"/>
    </source>
</evidence>
<accession>A0A9Q0S9D1</accession>
<keyword evidence="4" id="KW-1185">Reference proteome</keyword>
<evidence type="ECO:0000256" key="2">
    <source>
        <dbReference type="SAM" id="SignalP"/>
    </source>
</evidence>
<protein>
    <submittedName>
        <fullName evidence="3">Uncharacterized protein</fullName>
    </submittedName>
</protein>
<name>A0A9Q0S9D1_9DIPT</name>
<dbReference type="Proteomes" id="UP001151699">
    <property type="component" value="Chromosome A"/>
</dbReference>
<comment type="caution">
    <text evidence="3">The sequence shown here is derived from an EMBL/GenBank/DDBJ whole genome shotgun (WGS) entry which is preliminary data.</text>
</comment>
<keyword evidence="2" id="KW-0732">Signal</keyword>